<keyword evidence="6 8" id="KW-1133">Transmembrane helix</keyword>
<feature type="transmembrane region" description="Helical" evidence="8">
    <location>
        <begin position="17"/>
        <end position="42"/>
    </location>
</feature>
<feature type="transmembrane region" description="Helical" evidence="8">
    <location>
        <begin position="162"/>
        <end position="193"/>
    </location>
</feature>
<feature type="transmembrane region" description="Helical" evidence="8">
    <location>
        <begin position="354"/>
        <end position="373"/>
    </location>
</feature>
<evidence type="ECO:0000256" key="5">
    <source>
        <dbReference type="ARBA" id="ARBA00022692"/>
    </source>
</evidence>
<comment type="caution">
    <text evidence="10">The sequence shown here is derived from an EMBL/GenBank/DDBJ whole genome shotgun (WGS) entry which is preliminary data.</text>
</comment>
<dbReference type="InterPro" id="IPR038731">
    <property type="entry name" value="RgtA/B/C-like"/>
</dbReference>
<organism evidence="10 11">
    <name type="scientific">Oceanomicrobium pacificus</name>
    <dbReference type="NCBI Taxonomy" id="2692916"/>
    <lineage>
        <taxon>Bacteria</taxon>
        <taxon>Pseudomonadati</taxon>
        <taxon>Pseudomonadota</taxon>
        <taxon>Alphaproteobacteria</taxon>
        <taxon>Rhodobacterales</taxon>
        <taxon>Paracoccaceae</taxon>
        <taxon>Oceanomicrobium</taxon>
    </lineage>
</organism>
<protein>
    <submittedName>
        <fullName evidence="10">Glycosyltransferase</fullName>
    </submittedName>
</protein>
<dbReference type="InterPro" id="IPR050297">
    <property type="entry name" value="LipidA_mod_glycosyltrf_83"/>
</dbReference>
<feature type="transmembrane region" description="Helical" evidence="8">
    <location>
        <begin position="104"/>
        <end position="123"/>
    </location>
</feature>
<evidence type="ECO:0000313" key="10">
    <source>
        <dbReference type="EMBL" id="MXU66743.1"/>
    </source>
</evidence>
<keyword evidence="7 8" id="KW-0472">Membrane</keyword>
<evidence type="ECO:0000256" key="7">
    <source>
        <dbReference type="ARBA" id="ARBA00023136"/>
    </source>
</evidence>
<dbReference type="AlphaFoldDB" id="A0A6B0U0H5"/>
<dbReference type="GO" id="GO:0005886">
    <property type="term" value="C:plasma membrane"/>
    <property type="evidence" value="ECO:0007669"/>
    <property type="project" value="UniProtKB-SubCell"/>
</dbReference>
<dbReference type="RefSeq" id="WP_160856405.1">
    <property type="nucleotide sequence ID" value="NZ_WUWG01000007.1"/>
</dbReference>
<keyword evidence="4 10" id="KW-0808">Transferase</keyword>
<proteinExistence type="predicted"/>
<keyword evidence="3" id="KW-0328">Glycosyltransferase</keyword>
<dbReference type="Pfam" id="PF13231">
    <property type="entry name" value="PMT_2"/>
    <property type="match status" value="1"/>
</dbReference>
<feature type="transmembrane region" description="Helical" evidence="8">
    <location>
        <begin position="205"/>
        <end position="225"/>
    </location>
</feature>
<evidence type="ECO:0000256" key="4">
    <source>
        <dbReference type="ARBA" id="ARBA00022679"/>
    </source>
</evidence>
<comment type="subcellular location">
    <subcellularLocation>
        <location evidence="1">Cell membrane</location>
        <topology evidence="1">Multi-pass membrane protein</topology>
    </subcellularLocation>
</comment>
<reference evidence="10 11" key="1">
    <citation type="submission" date="2019-12" db="EMBL/GenBank/DDBJ databases">
        <title>Strain KN286 was isolated from seawater, which was collected from Caroline Seamount in the tropical western Pacific.</title>
        <authorList>
            <person name="Wang Q."/>
        </authorList>
    </citation>
    <scope>NUCLEOTIDE SEQUENCE [LARGE SCALE GENOMIC DNA]</scope>
    <source>
        <strain evidence="10 11">KN286</strain>
    </source>
</reference>
<evidence type="ECO:0000256" key="6">
    <source>
        <dbReference type="ARBA" id="ARBA00022989"/>
    </source>
</evidence>
<feature type="transmembrane region" description="Helical" evidence="8">
    <location>
        <begin position="130"/>
        <end position="150"/>
    </location>
</feature>
<feature type="transmembrane region" description="Helical" evidence="8">
    <location>
        <begin position="63"/>
        <end position="84"/>
    </location>
</feature>
<dbReference type="PANTHER" id="PTHR33908">
    <property type="entry name" value="MANNOSYLTRANSFERASE YKCB-RELATED"/>
    <property type="match status" value="1"/>
</dbReference>
<feature type="transmembrane region" description="Helical" evidence="8">
    <location>
        <begin position="245"/>
        <end position="270"/>
    </location>
</feature>
<evidence type="ECO:0000256" key="2">
    <source>
        <dbReference type="ARBA" id="ARBA00022475"/>
    </source>
</evidence>
<dbReference type="Proteomes" id="UP000436016">
    <property type="component" value="Unassembled WGS sequence"/>
</dbReference>
<keyword evidence="5 8" id="KW-0812">Transmembrane</keyword>
<keyword evidence="2" id="KW-1003">Cell membrane</keyword>
<sequence length="484" mass="51904">MNETGAVGTVWSRDRTWVLLIAGYFLFQIALRVATGGALGLDEAQMILEGRVLAWGYGPQPPLYAWVQGGAFALFGETILALSLVKNAFLCGTFLTVYWLARRIAPPPLAGLATVMLLTVPQLGWESQRALTHSVLVTFLSVLLAAQVWAMGADGRRGAPDYLVLGALIGFGMIAKYNFALSVSATFLAAAWLPQMRGLFGTPKLLLAVGMALAILAGPGLWMFANQEATMASSHKFEMDTGHWALARVEGLAALAGALLSFMALPLLILGVCHAVFRRAGAARIPIPDDLLLRYLAAIALSGLALIALVVLASGATNVKDRWLQPVLVTSVPALTLLLVPLWRAAGPKRLAQVAGAVALLIPVGLLHHNLWGDAYRAAPFKTLAAELPVEEGTLVLAPVWVAGNLAYLRPDWQVQDERLLNGAGTPDRILLVNADRSGKGLRALPEPFARFFIRTDQTELSAPYRVSGGDMVMIVEEWVPRGE</sequence>
<feature type="domain" description="Glycosyltransferase RgtA/B/C/D-like" evidence="9">
    <location>
        <begin position="60"/>
        <end position="222"/>
    </location>
</feature>
<dbReference type="GO" id="GO:0016763">
    <property type="term" value="F:pentosyltransferase activity"/>
    <property type="evidence" value="ECO:0007669"/>
    <property type="project" value="TreeGrafter"/>
</dbReference>
<dbReference type="EMBL" id="WUWG01000007">
    <property type="protein sequence ID" value="MXU66743.1"/>
    <property type="molecule type" value="Genomic_DNA"/>
</dbReference>
<feature type="transmembrane region" description="Helical" evidence="8">
    <location>
        <begin position="323"/>
        <end position="342"/>
    </location>
</feature>
<dbReference type="PANTHER" id="PTHR33908:SF11">
    <property type="entry name" value="MEMBRANE PROTEIN"/>
    <property type="match status" value="1"/>
</dbReference>
<accession>A0A6B0U0H5</accession>
<evidence type="ECO:0000313" key="11">
    <source>
        <dbReference type="Proteomes" id="UP000436016"/>
    </source>
</evidence>
<evidence type="ECO:0000259" key="9">
    <source>
        <dbReference type="Pfam" id="PF13231"/>
    </source>
</evidence>
<evidence type="ECO:0000256" key="8">
    <source>
        <dbReference type="SAM" id="Phobius"/>
    </source>
</evidence>
<feature type="transmembrane region" description="Helical" evidence="8">
    <location>
        <begin position="291"/>
        <end position="317"/>
    </location>
</feature>
<evidence type="ECO:0000256" key="3">
    <source>
        <dbReference type="ARBA" id="ARBA00022676"/>
    </source>
</evidence>
<evidence type="ECO:0000256" key="1">
    <source>
        <dbReference type="ARBA" id="ARBA00004651"/>
    </source>
</evidence>
<gene>
    <name evidence="10" type="ORF">GSH16_14935</name>
</gene>
<name>A0A6B0U0H5_9RHOB</name>
<keyword evidence="11" id="KW-1185">Reference proteome</keyword>
<dbReference type="GO" id="GO:0009103">
    <property type="term" value="P:lipopolysaccharide biosynthetic process"/>
    <property type="evidence" value="ECO:0007669"/>
    <property type="project" value="UniProtKB-ARBA"/>
</dbReference>